<feature type="transmembrane region" description="Helical" evidence="2">
    <location>
        <begin position="81"/>
        <end position="101"/>
    </location>
</feature>
<gene>
    <name evidence="3" type="ORF">Poli38472_005178</name>
</gene>
<keyword evidence="2" id="KW-1133">Transmembrane helix</keyword>
<reference evidence="3" key="1">
    <citation type="submission" date="2019-03" db="EMBL/GenBank/DDBJ databases">
        <title>Long read genome sequence of the mycoparasitic Pythium oligandrum ATCC 38472 isolated from sugarbeet rhizosphere.</title>
        <authorList>
            <person name="Gaulin E."/>
        </authorList>
    </citation>
    <scope>NUCLEOTIDE SEQUENCE</scope>
    <source>
        <strain evidence="3">ATCC 38472_TT</strain>
    </source>
</reference>
<keyword evidence="4" id="KW-1185">Reference proteome</keyword>
<feature type="compositionally biased region" description="Low complexity" evidence="1">
    <location>
        <begin position="11"/>
        <end position="22"/>
    </location>
</feature>
<dbReference type="EMBL" id="SPLM01000073">
    <property type="protein sequence ID" value="TMW62560.1"/>
    <property type="molecule type" value="Genomic_DNA"/>
</dbReference>
<proteinExistence type="predicted"/>
<feature type="region of interest" description="Disordered" evidence="1">
    <location>
        <begin position="1"/>
        <end position="26"/>
    </location>
</feature>
<evidence type="ECO:0000313" key="3">
    <source>
        <dbReference type="EMBL" id="TMW62560.1"/>
    </source>
</evidence>
<dbReference type="AlphaFoldDB" id="A0A8K1CG37"/>
<accession>A0A8K1CG37</accession>
<feature type="transmembrane region" description="Helical" evidence="2">
    <location>
        <begin position="296"/>
        <end position="314"/>
    </location>
</feature>
<comment type="caution">
    <text evidence="3">The sequence shown here is derived from an EMBL/GenBank/DDBJ whole genome shotgun (WGS) entry which is preliminary data.</text>
</comment>
<protein>
    <submittedName>
        <fullName evidence="3">Uncharacterized protein</fullName>
    </submittedName>
</protein>
<organism evidence="3 4">
    <name type="scientific">Pythium oligandrum</name>
    <name type="common">Mycoparasitic fungus</name>
    <dbReference type="NCBI Taxonomy" id="41045"/>
    <lineage>
        <taxon>Eukaryota</taxon>
        <taxon>Sar</taxon>
        <taxon>Stramenopiles</taxon>
        <taxon>Oomycota</taxon>
        <taxon>Peronosporomycetes</taxon>
        <taxon>Pythiales</taxon>
        <taxon>Pythiaceae</taxon>
        <taxon>Pythium</taxon>
    </lineage>
</organism>
<dbReference type="Proteomes" id="UP000794436">
    <property type="component" value="Unassembled WGS sequence"/>
</dbReference>
<evidence type="ECO:0000256" key="2">
    <source>
        <dbReference type="SAM" id="Phobius"/>
    </source>
</evidence>
<name>A0A8K1CG37_PYTOL</name>
<keyword evidence="2" id="KW-0812">Transmembrane</keyword>
<evidence type="ECO:0000313" key="4">
    <source>
        <dbReference type="Proteomes" id="UP000794436"/>
    </source>
</evidence>
<keyword evidence="2" id="KW-0472">Membrane</keyword>
<feature type="transmembrane region" description="Helical" evidence="2">
    <location>
        <begin position="108"/>
        <end position="129"/>
    </location>
</feature>
<evidence type="ECO:0000256" key="1">
    <source>
        <dbReference type="SAM" id="MobiDB-lite"/>
    </source>
</evidence>
<feature type="transmembrane region" description="Helical" evidence="2">
    <location>
        <begin position="34"/>
        <end position="54"/>
    </location>
</feature>
<sequence length="330" mass="35654">MLASLSFGARSTSTSTSPTAATQPKMGAERQRDVLFGAGCGLLCFGLFPFRTLATTTAESTVVEHAAGSVVETGFDEATQLLSLAFAGLGLMCATLSCLAVPRAALRWMLPLLLLPLLLTSTVSTLRIYHHFTASDLVGMVSKSGFSVNGELLLEARVNHLYCSASIQNVCARDTVDQAKAAFPTLQWPSNAGEEMTVAQACARDFVMRGPTSLSTGCRVCRQEPVIDSDGDVVLKLIKPSPAASKWCGEYLTHSHMRGTRRGTPYRHHRSQVLDNLDVLYANRVSSVRLMMVLEWFAFPAIVALLWWCCVLSGKTSTSSARIQLSSNIV</sequence>